<dbReference type="EMBL" id="JAKJXO020000001">
    <property type="protein sequence ID" value="KAL1612567.1"/>
    <property type="molecule type" value="Genomic_DNA"/>
</dbReference>
<evidence type="ECO:0000313" key="2">
    <source>
        <dbReference type="Proteomes" id="UP001521785"/>
    </source>
</evidence>
<sequence>MLLETDQLENLVAEQRRSLSQRGLDYFKSKVHLSYHQRCTLDGQDLRAVVAHGLWGTGIRSDLLTVKRGLPIDETWTLRERVDCWRTAVPGPVGLVSSLMIWLELLGAKELEAWFIPASHKDLSFRTLSELNRKISWRNTSELLCLAYKKRLTLDKLLEAKRTERESRARKEGDDMELTHVEEIEMHILEALLIEWAAVNALASEAKYLENVGRRLYRAQQGELPASQLPEALRVMKAVSEQYAELGQVYHDSSIAENVALAEGEAREYVREMQESPLYLLAEFFDVEAK</sequence>
<proteinExistence type="predicted"/>
<dbReference type="Proteomes" id="UP001521785">
    <property type="component" value="Unassembled WGS sequence"/>
</dbReference>
<comment type="caution">
    <text evidence="1">The sequence shown here is derived from an EMBL/GenBank/DDBJ whole genome shotgun (WGS) entry which is preliminary data.</text>
</comment>
<evidence type="ECO:0000313" key="1">
    <source>
        <dbReference type="EMBL" id="KAL1612567.1"/>
    </source>
</evidence>
<accession>A0ABR3S8P7</accession>
<reference evidence="1 2" key="1">
    <citation type="submission" date="2024-02" db="EMBL/GenBank/DDBJ databases">
        <title>De novo assembly and annotation of 12 fungi associated with fruit tree decline syndrome in Ontario, Canada.</title>
        <authorList>
            <person name="Sulman M."/>
            <person name="Ellouze W."/>
            <person name="Ilyukhin E."/>
        </authorList>
    </citation>
    <scope>NUCLEOTIDE SEQUENCE [LARGE SCALE GENOMIC DNA]</scope>
    <source>
        <strain evidence="1 2">M42-189</strain>
    </source>
</reference>
<protein>
    <submittedName>
        <fullName evidence="1">Uncharacterized protein</fullName>
    </submittedName>
</protein>
<keyword evidence="2" id="KW-1185">Reference proteome</keyword>
<organism evidence="1 2">
    <name type="scientific">Paraconiothyrium brasiliense</name>
    <dbReference type="NCBI Taxonomy" id="300254"/>
    <lineage>
        <taxon>Eukaryota</taxon>
        <taxon>Fungi</taxon>
        <taxon>Dikarya</taxon>
        <taxon>Ascomycota</taxon>
        <taxon>Pezizomycotina</taxon>
        <taxon>Dothideomycetes</taxon>
        <taxon>Pleosporomycetidae</taxon>
        <taxon>Pleosporales</taxon>
        <taxon>Massarineae</taxon>
        <taxon>Didymosphaeriaceae</taxon>
        <taxon>Paraconiothyrium</taxon>
    </lineage>
</organism>
<name>A0ABR3S8P7_9PLEO</name>
<gene>
    <name evidence="1" type="ORF">SLS60_000795</name>
</gene>